<dbReference type="InterPro" id="IPR041385">
    <property type="entry name" value="SH3_12"/>
</dbReference>
<feature type="domain" description="Exoribonuclease Xrn1 D2/D3" evidence="3">
    <location>
        <begin position="3"/>
        <end position="173"/>
    </location>
</feature>
<feature type="compositionally biased region" description="Polar residues" evidence="1">
    <location>
        <begin position="388"/>
        <end position="402"/>
    </location>
</feature>
<dbReference type="InterPro" id="IPR041106">
    <property type="entry name" value="XRN1_D2_D3"/>
</dbReference>
<feature type="compositionally biased region" description="Polar residues" evidence="1">
    <location>
        <begin position="363"/>
        <end position="374"/>
    </location>
</feature>
<organism evidence="4 5">
    <name type="scientific">Thamnocephalis sphaerospora</name>
    <dbReference type="NCBI Taxonomy" id="78915"/>
    <lineage>
        <taxon>Eukaryota</taxon>
        <taxon>Fungi</taxon>
        <taxon>Fungi incertae sedis</taxon>
        <taxon>Zoopagomycota</taxon>
        <taxon>Zoopagomycotina</taxon>
        <taxon>Zoopagomycetes</taxon>
        <taxon>Zoopagales</taxon>
        <taxon>Sigmoideomycetaceae</taxon>
        <taxon>Thamnocephalis</taxon>
    </lineage>
</organism>
<feature type="compositionally biased region" description="Low complexity" evidence="1">
    <location>
        <begin position="345"/>
        <end position="362"/>
    </location>
</feature>
<evidence type="ECO:0000313" key="5">
    <source>
        <dbReference type="Proteomes" id="UP000271241"/>
    </source>
</evidence>
<dbReference type="STRING" id="78915.A0A4P9XGZ9"/>
<feature type="region of interest" description="Disordered" evidence="1">
    <location>
        <begin position="286"/>
        <end position="429"/>
    </location>
</feature>
<sequence length="429" mass="46599">MNIKKIIDKVQQSEGNYYSSRDISNRLSVSTAVLGQITSGLLIQSRSLSESISVGLFFKSTARNEKLHGYSRNGANGWEYSEKAVAAIEEYVTLFPEFIAGLEKQKGNVRFSPKEAFVPGTCDQEAVKMLKWLLQQDWFTQPHASTNSELLSQTAIAELEGEMERVQSARKDSAVCTTILHSVTPQELLRPSLNASADLEGQTFKIGHRVVYALEHSGPPFGTVGVVVGGDGACLDVLFDQTFAGSSSLGGRCSLYRGLRVHRSALLNLTMTQLGAKKLGLEEAKAQLSPPLSPTPASPPAHTGASAPWRRKTSSAAQSQSSWSNSMHSPRSSVNHSESSHPAFSWRTSSSNRNNSATAEASGLTSPPLSNATWNRRDKFTKFGGNAWDNSADGTTPRTTSWSEHRARSAASSSTQEGWRQRKGDIFSK</sequence>
<name>A0A4P9XGZ9_9FUNG</name>
<keyword evidence="5" id="KW-1185">Reference proteome</keyword>
<feature type="compositionally biased region" description="Low complexity" evidence="1">
    <location>
        <begin position="300"/>
        <end position="329"/>
    </location>
</feature>
<dbReference type="Proteomes" id="UP000271241">
    <property type="component" value="Unassembled WGS sequence"/>
</dbReference>
<dbReference type="OrthoDB" id="372487at2759"/>
<proteinExistence type="predicted"/>
<evidence type="ECO:0000313" key="4">
    <source>
        <dbReference type="EMBL" id="RKP04531.1"/>
    </source>
</evidence>
<dbReference type="Pfam" id="PF18129">
    <property type="entry name" value="SH3_12"/>
    <property type="match status" value="1"/>
</dbReference>
<dbReference type="Pfam" id="PF18334">
    <property type="entry name" value="XRN1_D2_D3"/>
    <property type="match status" value="1"/>
</dbReference>
<feature type="compositionally biased region" description="Polar residues" evidence="1">
    <location>
        <begin position="330"/>
        <end position="342"/>
    </location>
</feature>
<dbReference type="InterPro" id="IPR047008">
    <property type="entry name" value="XRN1_SH3_sf"/>
</dbReference>
<evidence type="ECO:0000259" key="3">
    <source>
        <dbReference type="Pfam" id="PF18334"/>
    </source>
</evidence>
<gene>
    <name evidence="4" type="ORF">THASP1DRAFT_33694</name>
</gene>
<evidence type="ECO:0000256" key="1">
    <source>
        <dbReference type="SAM" id="MobiDB-lite"/>
    </source>
</evidence>
<feature type="domain" description="5'-3' exoribonuclease 1 SH3-like" evidence="2">
    <location>
        <begin position="202"/>
        <end position="268"/>
    </location>
</feature>
<dbReference type="EMBL" id="KZ993655">
    <property type="protein sequence ID" value="RKP04531.1"/>
    <property type="molecule type" value="Genomic_DNA"/>
</dbReference>
<dbReference type="AlphaFoldDB" id="A0A4P9XGZ9"/>
<dbReference type="Gene3D" id="2.30.30.750">
    <property type="match status" value="1"/>
</dbReference>
<accession>A0A4P9XGZ9</accession>
<evidence type="ECO:0000259" key="2">
    <source>
        <dbReference type="Pfam" id="PF18129"/>
    </source>
</evidence>
<protein>
    <submittedName>
        <fullName evidence="4">Uncharacterized protein</fullName>
    </submittedName>
</protein>
<reference evidence="5" key="1">
    <citation type="journal article" date="2018" name="Nat. Microbiol.">
        <title>Leveraging single-cell genomics to expand the fungal tree of life.</title>
        <authorList>
            <person name="Ahrendt S.R."/>
            <person name="Quandt C.A."/>
            <person name="Ciobanu D."/>
            <person name="Clum A."/>
            <person name="Salamov A."/>
            <person name="Andreopoulos B."/>
            <person name="Cheng J.F."/>
            <person name="Woyke T."/>
            <person name="Pelin A."/>
            <person name="Henrissat B."/>
            <person name="Reynolds N.K."/>
            <person name="Benny G.L."/>
            <person name="Smith M.E."/>
            <person name="James T.Y."/>
            <person name="Grigoriev I.V."/>
        </authorList>
    </citation>
    <scope>NUCLEOTIDE SEQUENCE [LARGE SCALE GENOMIC DNA]</scope>
    <source>
        <strain evidence="5">RSA 1356</strain>
    </source>
</reference>
<feature type="compositionally biased region" description="Basic and acidic residues" evidence="1">
    <location>
        <begin position="419"/>
        <end position="429"/>
    </location>
</feature>